<accession>A0A3S4TEU1</accession>
<dbReference type="PANTHER" id="PTHR44591:SF3">
    <property type="entry name" value="RESPONSE REGULATORY DOMAIN-CONTAINING PROTEIN"/>
    <property type="match status" value="1"/>
</dbReference>
<dbReference type="InterPro" id="IPR001789">
    <property type="entry name" value="Sig_transdc_resp-reg_receiver"/>
</dbReference>
<dbReference type="Gene3D" id="1.25.40.10">
    <property type="entry name" value="Tetratricopeptide repeat domain"/>
    <property type="match status" value="1"/>
</dbReference>
<dbReference type="InterPro" id="IPR011990">
    <property type="entry name" value="TPR-like_helical_dom_sf"/>
</dbReference>
<evidence type="ECO:0000313" key="6">
    <source>
        <dbReference type="EMBL" id="RWX52555.1"/>
    </source>
</evidence>
<gene>
    <name evidence="5" type="ORF">VT99_10414</name>
    <name evidence="6" type="ORF">VU01_100120</name>
</gene>
<proteinExistence type="predicted"/>
<feature type="modified residue" description="4-aspartylphosphate" evidence="2">
    <location>
        <position position="528"/>
    </location>
</feature>
<evidence type="ECO:0000256" key="3">
    <source>
        <dbReference type="PROSITE-ProRule" id="PRU00339"/>
    </source>
</evidence>
<dbReference type="GO" id="GO:0000160">
    <property type="term" value="P:phosphorelay signal transduction system"/>
    <property type="evidence" value="ECO:0007669"/>
    <property type="project" value="InterPro"/>
</dbReference>
<protein>
    <submittedName>
        <fullName evidence="5">Tetratricopeptide repeat-containing protein</fullName>
    </submittedName>
</protein>
<evidence type="ECO:0000313" key="7">
    <source>
        <dbReference type="Proteomes" id="UP000286862"/>
    </source>
</evidence>
<dbReference type="SUPFAM" id="SSF48452">
    <property type="entry name" value="TPR-like"/>
    <property type="match status" value="2"/>
</dbReference>
<keyword evidence="3" id="KW-0802">TPR repeat</keyword>
<dbReference type="AlphaFoldDB" id="A0A3S4TEU1"/>
<dbReference type="Proteomes" id="UP000286862">
    <property type="component" value="Unassembled WGS sequence"/>
</dbReference>
<dbReference type="InterPro" id="IPR025497">
    <property type="entry name" value="PatA-like_N"/>
</dbReference>
<name>A0A3S4TEU1_9BACT</name>
<keyword evidence="1 2" id="KW-0597">Phosphoprotein</keyword>
<sequence length="611" mass="68796">MKKVLLVDDDEMIHEIVDSTLGDYRKIFHISHAYDIKEAVRQVNRGDISLVITDLVMPGGDGFQLLSYIQKNHSDIPRIVITSYDLPELKSRLMGKAFQVFKKPLASEELADAIIRGLKTQQKKGDLGKFSVVGIVQLMETEETTCRLDVHNCGEHQDIDHCIENKCPEYKGSLFLVQGKIYDAVCGKLIGEEAVLKLLSMEGVQVSSCTLKGDVIRRVHKSNQNLLINAMIQKDNQCDDAEPDAAPRQELLDEGIKLCERLELTKAQKKLMTFVRDNRQSAQGWLWLSRSLTELPKIKKALGEAYKCSPKEPRILEDVAKARLFKGSGKVVRCPFCYAPMEQQAVFCSYCRANALSDSSTLAQIDPYKVERKMVQQAAKRFERVLADEVNPRLLYYAGTAYLNLNDFEKALTYFDLLLPIVQVESKYQKVSGQVREIVEYIASCQRPESGENEAKNSWHEQKKKKEKRLITNRSASKTILVVEDSPTTRKVIKMTLTSGDFRVVEAADGVEALSRLNEERPDLVLLDIMLPKIDGYRVLSILKKNSDTKDIPVVMLTSKNRIIDKVKGRLSAASAYLTKPFKPAELIDMVNSIIVKDSENAEQSAGTAAE</sequence>
<comment type="caution">
    <text evidence="5">The sequence shown here is derived from an EMBL/GenBank/DDBJ whole genome shotgun (WGS) entry which is preliminary data.</text>
</comment>
<organism evidence="5 7">
    <name type="scientific">Candidatus Electrothrix marina</name>
    <dbReference type="NCBI Taxonomy" id="1859130"/>
    <lineage>
        <taxon>Bacteria</taxon>
        <taxon>Pseudomonadati</taxon>
        <taxon>Thermodesulfobacteriota</taxon>
        <taxon>Desulfobulbia</taxon>
        <taxon>Desulfobulbales</taxon>
        <taxon>Desulfobulbaceae</taxon>
        <taxon>Candidatus Electrothrix</taxon>
    </lineage>
</organism>
<reference evidence="7 8" key="1">
    <citation type="submission" date="2017-01" db="EMBL/GenBank/DDBJ databases">
        <title>The cable genome- insights into the physiology and evolution of filamentous bacteria capable of sulfide oxidation via long distance electron transfer.</title>
        <authorList>
            <person name="Schreiber L."/>
            <person name="Bjerg J.T."/>
            <person name="Boggild A."/>
            <person name="Van De Vossenberg J."/>
            <person name="Meysman F."/>
            <person name="Nielsen L.P."/>
            <person name="Schramm A."/>
            <person name="Kjeldsen K.U."/>
        </authorList>
    </citation>
    <scope>NUCLEOTIDE SEQUENCE [LARGE SCALE GENOMIC DNA]</scope>
    <source>
        <strain evidence="5">A2</strain>
        <strain evidence="6">A5</strain>
    </source>
</reference>
<dbReference type="Gene3D" id="3.40.50.2300">
    <property type="match status" value="2"/>
</dbReference>
<dbReference type="InterPro" id="IPR011006">
    <property type="entry name" value="CheY-like_superfamily"/>
</dbReference>
<dbReference type="PROSITE" id="PS50110">
    <property type="entry name" value="RESPONSE_REGULATORY"/>
    <property type="match status" value="2"/>
</dbReference>
<dbReference type="PANTHER" id="PTHR44591">
    <property type="entry name" value="STRESS RESPONSE REGULATOR PROTEIN 1"/>
    <property type="match status" value="1"/>
</dbReference>
<dbReference type="Pfam" id="PF00072">
    <property type="entry name" value="Response_reg"/>
    <property type="match status" value="2"/>
</dbReference>
<evidence type="ECO:0000256" key="1">
    <source>
        <dbReference type="ARBA" id="ARBA00022553"/>
    </source>
</evidence>
<evidence type="ECO:0000259" key="4">
    <source>
        <dbReference type="PROSITE" id="PS50110"/>
    </source>
</evidence>
<dbReference type="EMBL" id="MTKS01000001">
    <property type="protein sequence ID" value="RWX52555.1"/>
    <property type="molecule type" value="Genomic_DNA"/>
</dbReference>
<evidence type="ECO:0000256" key="2">
    <source>
        <dbReference type="PROSITE-ProRule" id="PRU00169"/>
    </source>
</evidence>
<dbReference type="InterPro" id="IPR019734">
    <property type="entry name" value="TPR_rpt"/>
</dbReference>
<dbReference type="PROSITE" id="PS50005">
    <property type="entry name" value="TPR"/>
    <property type="match status" value="1"/>
</dbReference>
<evidence type="ECO:0000313" key="8">
    <source>
        <dbReference type="Proteomes" id="UP000288892"/>
    </source>
</evidence>
<dbReference type="CDD" id="cd00156">
    <property type="entry name" value="REC"/>
    <property type="match status" value="1"/>
</dbReference>
<dbReference type="SMART" id="SM00448">
    <property type="entry name" value="REC"/>
    <property type="match status" value="2"/>
</dbReference>
<feature type="modified residue" description="4-aspartylphosphate" evidence="2">
    <location>
        <position position="54"/>
    </location>
</feature>
<feature type="domain" description="Response regulatory" evidence="4">
    <location>
        <begin position="3"/>
        <end position="118"/>
    </location>
</feature>
<dbReference type="InterPro" id="IPR050595">
    <property type="entry name" value="Bact_response_regulator"/>
</dbReference>
<dbReference type="Pfam" id="PF14332">
    <property type="entry name" value="DUF4388"/>
    <property type="match status" value="1"/>
</dbReference>
<feature type="domain" description="Response regulatory" evidence="4">
    <location>
        <begin position="479"/>
        <end position="595"/>
    </location>
</feature>
<feature type="repeat" description="TPR" evidence="3">
    <location>
        <begin position="392"/>
        <end position="425"/>
    </location>
</feature>
<evidence type="ECO:0000313" key="5">
    <source>
        <dbReference type="EMBL" id="RWX48947.1"/>
    </source>
</evidence>
<dbReference type="SUPFAM" id="SSF52172">
    <property type="entry name" value="CheY-like"/>
    <property type="match status" value="2"/>
</dbReference>
<dbReference type="EMBL" id="MTKQ01000041">
    <property type="protein sequence ID" value="RWX48947.1"/>
    <property type="molecule type" value="Genomic_DNA"/>
</dbReference>
<dbReference type="Proteomes" id="UP000288892">
    <property type="component" value="Unassembled WGS sequence"/>
</dbReference>
<keyword evidence="8" id="KW-1185">Reference proteome</keyword>